<sequence length="280" mass="29954">MSRPEDTLSADVHYDDTEARKYTTSSRIQNIQASMTRRALELLDLSSPSLILDVGCGSGLSGEILSSLSPEEGGPHVWIGMDVSASMLDVALQRDVEGDLLLADIGQGVPFRAGSFDAAISISAIQWLCNAESSETSPAGRLSRFFNGLYASLKRGGRAVCQFYPKNDEQKKMITGAAVKAGFGAGLLEDDPDTKNAKLYLVLTVGAAVVDGKSGDITGVVQGMEGVDVMDARNRGKAGSGEIKKGSKAWIVKKKEQMERKGKVVKATSKYTGRKRRIAF</sequence>
<keyword evidence="5 11" id="KW-0489">Methyltransferase</keyword>
<dbReference type="InterPro" id="IPR013216">
    <property type="entry name" value="Methyltransf_11"/>
</dbReference>
<evidence type="ECO:0000313" key="12">
    <source>
        <dbReference type="Proteomes" id="UP001392437"/>
    </source>
</evidence>
<evidence type="ECO:0000313" key="11">
    <source>
        <dbReference type="EMBL" id="KAK8114593.1"/>
    </source>
</evidence>
<gene>
    <name evidence="11" type="ORF">PG999_006662</name>
</gene>
<keyword evidence="12" id="KW-1185">Reference proteome</keyword>
<dbReference type="Gene3D" id="3.40.50.150">
    <property type="entry name" value="Vaccinia Virus protein VP39"/>
    <property type="match status" value="1"/>
</dbReference>
<dbReference type="PANTHER" id="PTHR12734:SF0">
    <property type="entry name" value="18S RRNA (GUANINE-N(7))-METHYLTRANSFERASE-RELATED"/>
    <property type="match status" value="1"/>
</dbReference>
<feature type="domain" description="Methyltransferase type 11" evidence="9">
    <location>
        <begin position="52"/>
        <end position="161"/>
    </location>
</feature>
<dbReference type="Proteomes" id="UP001392437">
    <property type="component" value="Unassembled WGS sequence"/>
</dbReference>
<organism evidence="11 12">
    <name type="scientific">Apiospora kogelbergensis</name>
    <dbReference type="NCBI Taxonomy" id="1337665"/>
    <lineage>
        <taxon>Eukaryota</taxon>
        <taxon>Fungi</taxon>
        <taxon>Dikarya</taxon>
        <taxon>Ascomycota</taxon>
        <taxon>Pezizomycotina</taxon>
        <taxon>Sordariomycetes</taxon>
        <taxon>Xylariomycetidae</taxon>
        <taxon>Amphisphaeriales</taxon>
        <taxon>Apiosporaceae</taxon>
        <taxon>Apiospora</taxon>
    </lineage>
</organism>
<evidence type="ECO:0000256" key="6">
    <source>
        <dbReference type="ARBA" id="ARBA00022679"/>
    </source>
</evidence>
<keyword evidence="4" id="KW-0963">Cytoplasm</keyword>
<evidence type="ECO:0000259" key="9">
    <source>
        <dbReference type="Pfam" id="PF08241"/>
    </source>
</evidence>
<feature type="domain" description="18S rRNA (guanine(1575)-N(7))-methyltransferase Bud23 C-terminal" evidence="10">
    <location>
        <begin position="207"/>
        <end position="277"/>
    </location>
</feature>
<dbReference type="GO" id="GO:0005737">
    <property type="term" value="C:cytoplasm"/>
    <property type="evidence" value="ECO:0007669"/>
    <property type="project" value="UniProtKB-SubCell"/>
</dbReference>
<evidence type="ECO:0000256" key="5">
    <source>
        <dbReference type="ARBA" id="ARBA00022603"/>
    </source>
</evidence>
<evidence type="ECO:0000256" key="7">
    <source>
        <dbReference type="ARBA" id="ARBA00022691"/>
    </source>
</evidence>
<keyword evidence="7" id="KW-0949">S-adenosyl-L-methionine</keyword>
<dbReference type="FunFam" id="3.40.50.150:FF:000017">
    <property type="entry name" value="probable 18S rRNA (Guanine-N(7))-methyltransferase"/>
    <property type="match status" value="1"/>
</dbReference>
<dbReference type="SUPFAM" id="SSF53335">
    <property type="entry name" value="S-adenosyl-L-methionine-dependent methyltransferases"/>
    <property type="match status" value="1"/>
</dbReference>
<comment type="subcellular location">
    <subcellularLocation>
        <location evidence="2">Cytoplasm</location>
    </subcellularLocation>
    <subcellularLocation>
        <location evidence="1">Nucleus</location>
    </subcellularLocation>
</comment>
<keyword evidence="8" id="KW-0539">Nucleus</keyword>
<dbReference type="GO" id="GO:0016435">
    <property type="term" value="F:rRNA (guanine) methyltransferase activity"/>
    <property type="evidence" value="ECO:0007669"/>
    <property type="project" value="InterPro"/>
</dbReference>
<evidence type="ECO:0000256" key="2">
    <source>
        <dbReference type="ARBA" id="ARBA00004496"/>
    </source>
</evidence>
<proteinExistence type="inferred from homology"/>
<dbReference type="CDD" id="cd02440">
    <property type="entry name" value="AdoMet_MTases"/>
    <property type="match status" value="1"/>
</dbReference>
<dbReference type="EMBL" id="JAQQWP010000006">
    <property type="protein sequence ID" value="KAK8114593.1"/>
    <property type="molecule type" value="Genomic_DNA"/>
</dbReference>
<dbReference type="PANTHER" id="PTHR12734">
    <property type="entry name" value="METHYLTRANSFERASE-RELATED"/>
    <property type="match status" value="1"/>
</dbReference>
<dbReference type="InterPro" id="IPR029063">
    <property type="entry name" value="SAM-dependent_MTases_sf"/>
</dbReference>
<dbReference type="Pfam" id="PF08241">
    <property type="entry name" value="Methyltransf_11"/>
    <property type="match status" value="1"/>
</dbReference>
<protein>
    <submittedName>
        <fullName evidence="11">Methyltransferase</fullName>
    </submittedName>
</protein>
<evidence type="ECO:0000256" key="4">
    <source>
        <dbReference type="ARBA" id="ARBA00022490"/>
    </source>
</evidence>
<evidence type="ECO:0000256" key="8">
    <source>
        <dbReference type="ARBA" id="ARBA00023242"/>
    </source>
</evidence>
<comment type="caution">
    <text evidence="11">The sequence shown here is derived from an EMBL/GenBank/DDBJ whole genome shotgun (WGS) entry which is preliminary data.</text>
</comment>
<dbReference type="InterPro" id="IPR039769">
    <property type="entry name" value="Bud23-like"/>
</dbReference>
<accession>A0AAW0QW55</accession>
<comment type="similarity">
    <text evidence="3">Belongs to the class I-like SAM-binding methyltransferase superfamily. BUD23/WBSCR22 family.</text>
</comment>
<dbReference type="InterPro" id="IPR022238">
    <property type="entry name" value="Bud23_C"/>
</dbReference>
<dbReference type="Pfam" id="PF12589">
    <property type="entry name" value="WBS_methylT"/>
    <property type="match status" value="1"/>
</dbReference>
<keyword evidence="6" id="KW-0808">Transferase</keyword>
<dbReference type="AlphaFoldDB" id="A0AAW0QW55"/>
<dbReference type="GO" id="GO:0070476">
    <property type="term" value="P:rRNA (guanine-N7)-methylation"/>
    <property type="evidence" value="ECO:0007669"/>
    <property type="project" value="InterPro"/>
</dbReference>
<dbReference type="GO" id="GO:0005730">
    <property type="term" value="C:nucleolus"/>
    <property type="evidence" value="ECO:0007669"/>
    <property type="project" value="TreeGrafter"/>
</dbReference>
<evidence type="ECO:0000259" key="10">
    <source>
        <dbReference type="Pfam" id="PF12589"/>
    </source>
</evidence>
<evidence type="ECO:0000256" key="3">
    <source>
        <dbReference type="ARBA" id="ARBA00005547"/>
    </source>
</evidence>
<evidence type="ECO:0000256" key="1">
    <source>
        <dbReference type="ARBA" id="ARBA00004123"/>
    </source>
</evidence>
<name>A0AAW0QW55_9PEZI</name>
<reference evidence="11 12" key="1">
    <citation type="submission" date="2023-01" db="EMBL/GenBank/DDBJ databases">
        <title>Analysis of 21 Apiospora genomes using comparative genomics revels a genus with tremendous synthesis potential of carbohydrate active enzymes and secondary metabolites.</title>
        <authorList>
            <person name="Sorensen T."/>
        </authorList>
    </citation>
    <scope>NUCLEOTIDE SEQUENCE [LARGE SCALE GENOMIC DNA]</scope>
    <source>
        <strain evidence="11 12">CBS 117206</strain>
    </source>
</reference>